<dbReference type="Proteomes" id="UP000199495">
    <property type="component" value="Unassembled WGS sequence"/>
</dbReference>
<feature type="chain" id="PRO_5011649390" description="peptide-methionine (R)-S-oxide reductase" evidence="4">
    <location>
        <begin position="29"/>
        <end position="160"/>
    </location>
</feature>
<dbReference type="PANTHER" id="PTHR10173">
    <property type="entry name" value="METHIONINE SULFOXIDE REDUCTASE"/>
    <property type="match status" value="1"/>
</dbReference>
<dbReference type="STRING" id="440168.SAMN04487974_104258"/>
<evidence type="ECO:0000256" key="3">
    <source>
        <dbReference type="ARBA" id="ARBA00048488"/>
    </source>
</evidence>
<evidence type="ECO:0000313" key="7">
    <source>
        <dbReference type="Proteomes" id="UP000199495"/>
    </source>
</evidence>
<keyword evidence="4" id="KW-0732">Signal</keyword>
<dbReference type="AlphaFoldDB" id="A0A1G7VPF8"/>
<keyword evidence="7" id="KW-1185">Reference proteome</keyword>
<dbReference type="PANTHER" id="PTHR10173:SF57">
    <property type="entry name" value="PEPTIDE-METHIONINE (R)-S-OXIDE REDUCTASE"/>
    <property type="match status" value="1"/>
</dbReference>
<feature type="signal peptide" evidence="4">
    <location>
        <begin position="1"/>
        <end position="28"/>
    </location>
</feature>
<dbReference type="RefSeq" id="WP_090595692.1">
    <property type="nucleotide sequence ID" value="NZ_FNCS01000004.1"/>
</dbReference>
<dbReference type="SUPFAM" id="SSF51316">
    <property type="entry name" value="Mss4-like"/>
    <property type="match status" value="1"/>
</dbReference>
<evidence type="ECO:0000256" key="1">
    <source>
        <dbReference type="ARBA" id="ARBA00012499"/>
    </source>
</evidence>
<gene>
    <name evidence="6" type="ORF">SAMN04487974_104258</name>
</gene>
<dbReference type="PROSITE" id="PS51790">
    <property type="entry name" value="MSRB"/>
    <property type="match status" value="1"/>
</dbReference>
<dbReference type="InterPro" id="IPR006311">
    <property type="entry name" value="TAT_signal"/>
</dbReference>
<dbReference type="OrthoDB" id="9785497at2"/>
<dbReference type="NCBIfam" id="TIGR00357">
    <property type="entry name" value="peptide-methionine (R)-S-oxide reductase MsrB"/>
    <property type="match status" value="1"/>
</dbReference>
<name>A0A1G7VPF8_9HYPH</name>
<sequence>MLDRRTFFLAGTALAGAAAFGFALSAKAAEGDFPFVLSDDEWRERLTDMQYYVLREHGTERAFTSELDGFYEPGTYHCAGCDQALYSSEAKYDSRTGWPSFWEALPGAIGTSQDTSFGMTRTECHCSNCGGHQGHIFNDGPEPTGDRHCINGVALKFVAA</sequence>
<organism evidence="6 7">
    <name type="scientific">Pelagibacterium luteolum</name>
    <dbReference type="NCBI Taxonomy" id="440168"/>
    <lineage>
        <taxon>Bacteria</taxon>
        <taxon>Pseudomonadati</taxon>
        <taxon>Pseudomonadota</taxon>
        <taxon>Alphaproteobacteria</taxon>
        <taxon>Hyphomicrobiales</taxon>
        <taxon>Devosiaceae</taxon>
        <taxon>Pelagibacterium</taxon>
    </lineage>
</organism>
<evidence type="ECO:0000256" key="4">
    <source>
        <dbReference type="SAM" id="SignalP"/>
    </source>
</evidence>
<accession>A0A1G7VPF8</accession>
<dbReference type="Gene3D" id="2.170.150.20">
    <property type="entry name" value="Peptide methionine sulfoxide reductase"/>
    <property type="match status" value="1"/>
</dbReference>
<dbReference type="InterPro" id="IPR002579">
    <property type="entry name" value="Met_Sox_Rdtase_MsrB_dom"/>
</dbReference>
<evidence type="ECO:0000259" key="5">
    <source>
        <dbReference type="PROSITE" id="PS51790"/>
    </source>
</evidence>
<dbReference type="EC" id="1.8.4.12" evidence="1"/>
<comment type="catalytic activity">
    <reaction evidence="3">
        <text>L-methionyl-[protein] + [thioredoxin]-disulfide + H2O = L-methionyl-(R)-S-oxide-[protein] + [thioredoxin]-dithiol</text>
        <dbReference type="Rhea" id="RHEA:24164"/>
        <dbReference type="Rhea" id="RHEA-COMP:10698"/>
        <dbReference type="Rhea" id="RHEA-COMP:10700"/>
        <dbReference type="Rhea" id="RHEA-COMP:12313"/>
        <dbReference type="Rhea" id="RHEA-COMP:12314"/>
        <dbReference type="ChEBI" id="CHEBI:15377"/>
        <dbReference type="ChEBI" id="CHEBI:16044"/>
        <dbReference type="ChEBI" id="CHEBI:29950"/>
        <dbReference type="ChEBI" id="CHEBI:45764"/>
        <dbReference type="ChEBI" id="CHEBI:50058"/>
        <dbReference type="EC" id="1.8.4.12"/>
    </reaction>
</comment>
<evidence type="ECO:0000256" key="2">
    <source>
        <dbReference type="ARBA" id="ARBA00023002"/>
    </source>
</evidence>
<reference evidence="6 7" key="1">
    <citation type="submission" date="2016-10" db="EMBL/GenBank/DDBJ databases">
        <authorList>
            <person name="de Groot N.N."/>
        </authorList>
    </citation>
    <scope>NUCLEOTIDE SEQUENCE [LARGE SCALE GENOMIC DNA]</scope>
    <source>
        <strain evidence="6 7">CGMCC 1.10267</strain>
    </source>
</reference>
<evidence type="ECO:0000313" key="6">
    <source>
        <dbReference type="EMBL" id="SDG61471.1"/>
    </source>
</evidence>
<dbReference type="EMBL" id="FNCS01000004">
    <property type="protein sequence ID" value="SDG61471.1"/>
    <property type="molecule type" value="Genomic_DNA"/>
</dbReference>
<dbReference type="InterPro" id="IPR028427">
    <property type="entry name" value="Met_Sox_Rdtase_MsrB"/>
</dbReference>
<dbReference type="GO" id="GO:0005737">
    <property type="term" value="C:cytoplasm"/>
    <property type="evidence" value="ECO:0007669"/>
    <property type="project" value="TreeGrafter"/>
</dbReference>
<dbReference type="InterPro" id="IPR011057">
    <property type="entry name" value="Mss4-like_sf"/>
</dbReference>
<feature type="domain" description="MsrB" evidence="5">
    <location>
        <begin position="39"/>
        <end position="160"/>
    </location>
</feature>
<dbReference type="Pfam" id="PF01641">
    <property type="entry name" value="SelR"/>
    <property type="match status" value="1"/>
</dbReference>
<keyword evidence="2" id="KW-0560">Oxidoreductase</keyword>
<dbReference type="GO" id="GO:0030091">
    <property type="term" value="P:protein repair"/>
    <property type="evidence" value="ECO:0007669"/>
    <property type="project" value="InterPro"/>
</dbReference>
<dbReference type="GO" id="GO:0033743">
    <property type="term" value="F:peptide-methionine (R)-S-oxide reductase activity"/>
    <property type="evidence" value="ECO:0007669"/>
    <property type="project" value="UniProtKB-EC"/>
</dbReference>
<dbReference type="PROSITE" id="PS51318">
    <property type="entry name" value="TAT"/>
    <property type="match status" value="1"/>
</dbReference>
<proteinExistence type="predicted"/>
<dbReference type="GO" id="GO:0006979">
    <property type="term" value="P:response to oxidative stress"/>
    <property type="evidence" value="ECO:0007669"/>
    <property type="project" value="InterPro"/>
</dbReference>
<protein>
    <recommendedName>
        <fullName evidence="1">peptide-methionine (R)-S-oxide reductase</fullName>
        <ecNumber evidence="1">1.8.4.12</ecNumber>
    </recommendedName>
</protein>